<dbReference type="Pfam" id="PF18565">
    <property type="entry name" value="Glyco_hydro2_C5"/>
    <property type="match status" value="1"/>
</dbReference>
<evidence type="ECO:0000259" key="4">
    <source>
        <dbReference type="Pfam" id="PF00703"/>
    </source>
</evidence>
<evidence type="ECO:0000256" key="3">
    <source>
        <dbReference type="ARBA" id="ARBA00023295"/>
    </source>
</evidence>
<keyword evidence="3" id="KW-0326">Glycosidase</keyword>
<dbReference type="Gene3D" id="2.60.120.260">
    <property type="entry name" value="Galactose-binding domain-like"/>
    <property type="match status" value="1"/>
</dbReference>
<feature type="domain" description="Glycoside hydrolase family 2" evidence="7">
    <location>
        <begin position="681"/>
        <end position="777"/>
    </location>
</feature>
<dbReference type="GO" id="GO:0005975">
    <property type="term" value="P:carbohydrate metabolic process"/>
    <property type="evidence" value="ECO:0007669"/>
    <property type="project" value="InterPro"/>
</dbReference>
<dbReference type="Pfam" id="PF02836">
    <property type="entry name" value="Glyco_hydro_2_C"/>
    <property type="match status" value="1"/>
</dbReference>
<dbReference type="SUPFAM" id="SSF51445">
    <property type="entry name" value="(Trans)glycosidases"/>
    <property type="match status" value="1"/>
</dbReference>
<dbReference type="Pfam" id="PF16355">
    <property type="entry name" value="DUF4982"/>
    <property type="match status" value="1"/>
</dbReference>
<dbReference type="PANTHER" id="PTHR42732:SF1">
    <property type="entry name" value="BETA-MANNOSIDASE"/>
    <property type="match status" value="1"/>
</dbReference>
<comment type="caution">
    <text evidence="8">The sequence shown here is derived from an EMBL/GenBank/DDBJ whole genome shotgun (WGS) entry which is preliminary data.</text>
</comment>
<accession>A0A2Y9BGU9</accession>
<dbReference type="InterPro" id="IPR006101">
    <property type="entry name" value="Glyco_hydro_2"/>
</dbReference>
<feature type="domain" description="DUF4982" evidence="6">
    <location>
        <begin position="607"/>
        <end position="664"/>
    </location>
</feature>
<dbReference type="PANTHER" id="PTHR42732">
    <property type="entry name" value="BETA-GALACTOSIDASE"/>
    <property type="match status" value="1"/>
</dbReference>
<dbReference type="InterPro" id="IPR032311">
    <property type="entry name" value="DUF4982"/>
</dbReference>
<reference evidence="8 9" key="1">
    <citation type="submission" date="2018-05" db="EMBL/GenBank/DDBJ databases">
        <title>The Hungate 1000. A catalogue of reference genomes from the rumen microbiome.</title>
        <authorList>
            <person name="Kelly W."/>
        </authorList>
    </citation>
    <scope>NUCLEOTIDE SEQUENCE [LARGE SCALE GENOMIC DNA]</scope>
    <source>
        <strain evidence="8 9">NLAE-zl-C242</strain>
    </source>
</reference>
<sequence>MKKERINDNWLFWKDGHETEKQLINIPHDAMQTEERVPDLPNGNATGFYPGGKYIYTKNLFGAEALREKSVSVEFEGVYMNSKVFLNEEELGGWIYGYTNFYVDLTDRLKIGEDNELKVIVDNSETPNSRWYSGSGIYRSVNLWTGEKHHIKPEGIKIKTVSINPAEVEVSIEAEKTEDMTILCEVLKDGKIVASFAGEYSTVQIPNGKLWDTEHPELYTLRAVLKNGDGIVDEAQTRFGIRMITWGAGKGFQINGNTVKLRGGCVHHDHGPLGACAYDKAEYRRVKKLKEAGFNAVRYSHNPAGKNFLDVCDELGMYVLDETFDQWELSQSPYDYSQYFAKEWKKDVTALVSKDYNHPCVVMYCIGNEITDTGLPSGAEISRMLNEAFHQLDSTRPTTIAVNSMLSVLAAKQAEKRKAGEKNVGSEDVNDILTLLPKIMASITPENLETLIGECISYVDIPGYNYGHNLYEGTHKLAPKRLILSTETFPKTMDTNWTAVEQNDYVIGDFMWTAWDYLGEAGVGQPVYGTTQAPFSKDYPCLTAACGSFDLTGFPESQAYYSAVMWGAYDKPYIGVRPVNHSGEEYTLGRWRLTDSLNCWTWPGQEGREAEIEVYSIGDSVELFRDGQSMGRKPLEAYKCDFHTAYRPGVLEAVCYDSDGKEIARDSLVTAGEETRLTILKEDDVIRADGEDLAYVTVHVTDEKGNLKMMTNRKISVTVEGPGRLLAVGSGNPETEEKFTDGVYTSWHGRVIAIIRSEKEAGRIKVTASAEGMESVSAEIMSGRVI</sequence>
<evidence type="ECO:0000313" key="9">
    <source>
        <dbReference type="Proteomes" id="UP000245845"/>
    </source>
</evidence>
<dbReference type="SUPFAM" id="SSF49785">
    <property type="entry name" value="Galactose-binding domain-like"/>
    <property type="match status" value="1"/>
</dbReference>
<comment type="similarity">
    <text evidence="1">Belongs to the glycosyl hydrolase 2 family.</text>
</comment>
<dbReference type="OrthoDB" id="9762066at2"/>
<dbReference type="InterPro" id="IPR006103">
    <property type="entry name" value="Glyco_hydro_2_cat"/>
</dbReference>
<dbReference type="Proteomes" id="UP000245845">
    <property type="component" value="Unassembled WGS sequence"/>
</dbReference>
<dbReference type="InterPro" id="IPR008979">
    <property type="entry name" value="Galactose-bd-like_sf"/>
</dbReference>
<protein>
    <submittedName>
        <fullName evidence="8">Beta-galactosidase</fullName>
    </submittedName>
</protein>
<dbReference type="PRINTS" id="PR00132">
    <property type="entry name" value="GLHYDRLASE2"/>
</dbReference>
<feature type="domain" description="Glycoside hydrolase family 2 immunoglobulin-like beta-sandwich" evidence="4">
    <location>
        <begin position="164"/>
        <end position="242"/>
    </location>
</feature>
<evidence type="ECO:0000313" key="8">
    <source>
        <dbReference type="EMBL" id="PWJ30683.1"/>
    </source>
</evidence>
<evidence type="ECO:0000256" key="1">
    <source>
        <dbReference type="ARBA" id="ARBA00007401"/>
    </source>
</evidence>
<dbReference type="InterPro" id="IPR008964">
    <property type="entry name" value="Invasin/intimin_cell_adhesion"/>
</dbReference>
<evidence type="ECO:0000259" key="6">
    <source>
        <dbReference type="Pfam" id="PF16355"/>
    </source>
</evidence>
<dbReference type="InterPro" id="IPR013783">
    <property type="entry name" value="Ig-like_fold"/>
</dbReference>
<evidence type="ECO:0000259" key="5">
    <source>
        <dbReference type="Pfam" id="PF02836"/>
    </source>
</evidence>
<feature type="domain" description="Glycoside hydrolase family 2 catalytic" evidence="5">
    <location>
        <begin position="250"/>
        <end position="403"/>
    </location>
</feature>
<dbReference type="Gene3D" id="3.20.20.80">
    <property type="entry name" value="Glycosidases"/>
    <property type="match status" value="1"/>
</dbReference>
<dbReference type="AlphaFoldDB" id="A0A2Y9BGU9"/>
<evidence type="ECO:0000259" key="7">
    <source>
        <dbReference type="Pfam" id="PF18565"/>
    </source>
</evidence>
<dbReference type="InterPro" id="IPR017853">
    <property type="entry name" value="GH"/>
</dbReference>
<dbReference type="SUPFAM" id="SSF49373">
    <property type="entry name" value="Invasin/intimin cell-adhesion fragments"/>
    <property type="match status" value="1"/>
</dbReference>
<dbReference type="InterPro" id="IPR006102">
    <property type="entry name" value="Ig-like_GH2"/>
</dbReference>
<dbReference type="InterPro" id="IPR051913">
    <property type="entry name" value="GH2_Domain-Containing"/>
</dbReference>
<dbReference type="InterPro" id="IPR036156">
    <property type="entry name" value="Beta-gal/glucu_dom_sf"/>
</dbReference>
<evidence type="ECO:0000256" key="2">
    <source>
        <dbReference type="ARBA" id="ARBA00022801"/>
    </source>
</evidence>
<dbReference type="SUPFAM" id="SSF49303">
    <property type="entry name" value="beta-Galactosidase/glucuronidase domain"/>
    <property type="match status" value="1"/>
</dbReference>
<organism evidence="8 9">
    <name type="scientific">Faecalicatena orotica</name>
    <dbReference type="NCBI Taxonomy" id="1544"/>
    <lineage>
        <taxon>Bacteria</taxon>
        <taxon>Bacillati</taxon>
        <taxon>Bacillota</taxon>
        <taxon>Clostridia</taxon>
        <taxon>Lachnospirales</taxon>
        <taxon>Lachnospiraceae</taxon>
        <taxon>Faecalicatena</taxon>
    </lineage>
</organism>
<dbReference type="EMBL" id="QGDL01000003">
    <property type="protein sequence ID" value="PWJ30683.1"/>
    <property type="molecule type" value="Genomic_DNA"/>
</dbReference>
<name>A0A2Y9BGU9_9FIRM</name>
<keyword evidence="9" id="KW-1185">Reference proteome</keyword>
<proteinExistence type="inferred from homology"/>
<dbReference type="RefSeq" id="WP_109730325.1">
    <property type="nucleotide sequence ID" value="NZ_BAAACK010000004.1"/>
</dbReference>
<keyword evidence="2" id="KW-0378">Hydrolase</keyword>
<dbReference type="GO" id="GO:0004553">
    <property type="term" value="F:hydrolase activity, hydrolyzing O-glycosyl compounds"/>
    <property type="evidence" value="ECO:0007669"/>
    <property type="project" value="InterPro"/>
</dbReference>
<dbReference type="Pfam" id="PF00703">
    <property type="entry name" value="Glyco_hydro_2"/>
    <property type="match status" value="1"/>
</dbReference>
<dbReference type="Gene3D" id="2.60.40.10">
    <property type="entry name" value="Immunoglobulins"/>
    <property type="match status" value="3"/>
</dbReference>
<gene>
    <name evidence="8" type="ORF">A8806_10387</name>
</gene>
<dbReference type="InterPro" id="IPR040605">
    <property type="entry name" value="Glyco_hydro2_dom5"/>
</dbReference>